<dbReference type="GO" id="GO:0004519">
    <property type="term" value="F:endonuclease activity"/>
    <property type="evidence" value="ECO:0007669"/>
    <property type="project" value="UniProtKB-KW"/>
</dbReference>
<evidence type="ECO:0000313" key="3">
    <source>
        <dbReference type="Proteomes" id="UP000004121"/>
    </source>
</evidence>
<keyword evidence="2" id="KW-0378">Hydrolase</keyword>
<organism evidence="2 3">
    <name type="scientific">Oribacterium sinus F0268</name>
    <dbReference type="NCBI Taxonomy" id="585501"/>
    <lineage>
        <taxon>Bacteria</taxon>
        <taxon>Bacillati</taxon>
        <taxon>Bacillota</taxon>
        <taxon>Clostridia</taxon>
        <taxon>Lachnospirales</taxon>
        <taxon>Lachnospiraceae</taxon>
        <taxon>Oribacterium</taxon>
    </lineage>
</organism>
<dbReference type="GO" id="GO:0003676">
    <property type="term" value="F:nucleic acid binding"/>
    <property type="evidence" value="ECO:0007669"/>
    <property type="project" value="InterPro"/>
</dbReference>
<dbReference type="SMART" id="SM00507">
    <property type="entry name" value="HNHc"/>
    <property type="match status" value="1"/>
</dbReference>
<dbReference type="InParanoid" id="C2KXT9"/>
<dbReference type="GO" id="GO:0008270">
    <property type="term" value="F:zinc ion binding"/>
    <property type="evidence" value="ECO:0007669"/>
    <property type="project" value="InterPro"/>
</dbReference>
<name>C2KXT9_9FIRM</name>
<dbReference type="InterPro" id="IPR003615">
    <property type="entry name" value="HNH_nuc"/>
</dbReference>
<evidence type="ECO:0000313" key="2">
    <source>
        <dbReference type="EMBL" id="EEJ51392.1"/>
    </source>
</evidence>
<keyword evidence="2" id="KW-0540">Nuclease</keyword>
<dbReference type="Pfam" id="PF01844">
    <property type="entry name" value="HNH"/>
    <property type="match status" value="1"/>
</dbReference>
<gene>
    <name evidence="2" type="ORF">HMPREF6123_1308</name>
</gene>
<dbReference type="Proteomes" id="UP000004121">
    <property type="component" value="Unassembled WGS sequence"/>
</dbReference>
<dbReference type="HOGENOM" id="CLU_857484_0_0_9"/>
<keyword evidence="3" id="KW-1185">Reference proteome</keyword>
<reference evidence="2 3" key="1">
    <citation type="submission" date="2009-04" db="EMBL/GenBank/DDBJ databases">
        <authorList>
            <person name="Qin X."/>
            <person name="Bachman B."/>
            <person name="Battles P."/>
            <person name="Bell A."/>
            <person name="Bess C."/>
            <person name="Bickham C."/>
            <person name="Chaboub L."/>
            <person name="Chen D."/>
            <person name="Coyle M."/>
            <person name="Deiros D.R."/>
            <person name="Dinh H."/>
            <person name="Forbes L."/>
            <person name="Fowler G."/>
            <person name="Francisco L."/>
            <person name="Fu Q."/>
            <person name="Gubbala S."/>
            <person name="Hale W."/>
            <person name="Han Y."/>
            <person name="Hemphill L."/>
            <person name="Highlander S.K."/>
            <person name="Hirani K."/>
            <person name="Hogues M."/>
            <person name="Jackson L."/>
            <person name="Jakkamsetti A."/>
            <person name="Javaid M."/>
            <person name="Jiang H."/>
            <person name="Korchina V."/>
            <person name="Kovar C."/>
            <person name="Lara F."/>
            <person name="Lee S."/>
            <person name="Mata R."/>
            <person name="Mathew T."/>
            <person name="Moen C."/>
            <person name="Morales K."/>
            <person name="Munidasa M."/>
            <person name="Nazareth L."/>
            <person name="Ngo R."/>
            <person name="Nguyen L."/>
            <person name="Okwuonu G."/>
            <person name="Ongeri F."/>
            <person name="Patil S."/>
            <person name="Petrosino J."/>
            <person name="Pham C."/>
            <person name="Pham P."/>
            <person name="Pu L.-L."/>
            <person name="Puazo M."/>
            <person name="Raj R."/>
            <person name="Reid J."/>
            <person name="Rouhana J."/>
            <person name="Saada N."/>
            <person name="Shang Y."/>
            <person name="Simmons D."/>
            <person name="Thornton R."/>
            <person name="Warren J."/>
            <person name="Weissenberger G."/>
            <person name="Zhang J."/>
            <person name="Zhang L."/>
            <person name="Zhou C."/>
            <person name="Zhu D."/>
            <person name="Muzny D."/>
            <person name="Worley K."/>
            <person name="Gibbs R."/>
        </authorList>
    </citation>
    <scope>NUCLEOTIDE SEQUENCE [LARGE SCALE GENOMIC DNA]</scope>
    <source>
        <strain evidence="2 3">F0268</strain>
    </source>
</reference>
<sequence length="324" mass="37281">MKISEPNPNLEHIEALRKQFVSDFDRDTLEDLTLEQYAMKTGDKKNFCYRLEREQIGMGDIRNATAMKFGIWVRKTTGKYDFTNRYGETADEAFSVIRDELCKLVDAGADDDFTAIRNNMIAPIVRFKILSMYYPDRFLTIHSERHLSYFCEKAGIAFSESDDELVLQRKLIFWKEAKAEIRDYSLLEYVAYLYDHFGVPPTVDKGLAKKKSKLSQLKKDLKDFDKQHPKKKLTEVEVVQRSSLVSSIVKERAAGVCQLCNKPAPFYNKSGEAYLECHHVVWIAKGGADEVNNAVALCPNCHRKMHILDDSEDVEKLKEVAKLL</sequence>
<dbReference type="eggNOG" id="COG4127">
    <property type="taxonomic scope" value="Bacteria"/>
</dbReference>
<protein>
    <submittedName>
        <fullName evidence="2">HNH endonuclease domain protein</fullName>
    </submittedName>
</protein>
<evidence type="ECO:0000259" key="1">
    <source>
        <dbReference type="SMART" id="SM00507"/>
    </source>
</evidence>
<dbReference type="InterPro" id="IPR002711">
    <property type="entry name" value="HNH"/>
</dbReference>
<dbReference type="AlphaFoldDB" id="C2KXT9"/>
<dbReference type="CDD" id="cd00085">
    <property type="entry name" value="HNHc"/>
    <property type="match status" value="1"/>
</dbReference>
<dbReference type="eggNOG" id="COG1403">
    <property type="taxonomic scope" value="Bacteria"/>
</dbReference>
<keyword evidence="2" id="KW-0255">Endonuclease</keyword>
<dbReference type="Gene3D" id="1.10.30.50">
    <property type="match status" value="1"/>
</dbReference>
<dbReference type="STRING" id="585501.HMPREF6123_1308"/>
<feature type="domain" description="HNH nuclease" evidence="1">
    <location>
        <begin position="244"/>
        <end position="303"/>
    </location>
</feature>
<comment type="caution">
    <text evidence="2">The sequence shown here is derived from an EMBL/GenBank/DDBJ whole genome shotgun (WGS) entry which is preliminary data.</text>
</comment>
<proteinExistence type="predicted"/>
<accession>C2KXT9</accession>
<dbReference type="RefSeq" id="WP_007158229.1">
    <property type="nucleotide sequence ID" value="NZ_GG668537.1"/>
</dbReference>
<dbReference type="EMBL" id="ACKX01000125">
    <property type="protein sequence ID" value="EEJ51392.1"/>
    <property type="molecule type" value="Genomic_DNA"/>
</dbReference>